<dbReference type="GO" id="GO:0046872">
    <property type="term" value="F:metal ion binding"/>
    <property type="evidence" value="ECO:0007669"/>
    <property type="project" value="UniProtKB-KW"/>
</dbReference>
<keyword evidence="2" id="KW-0479">Metal-binding</keyword>
<dbReference type="GO" id="GO:0003676">
    <property type="term" value="F:nucleic acid binding"/>
    <property type="evidence" value="ECO:0007669"/>
    <property type="project" value="InterPro"/>
</dbReference>
<keyword evidence="7" id="KW-0732">Signal</keyword>
<feature type="signal peptide" evidence="7">
    <location>
        <begin position="1"/>
        <end position="22"/>
    </location>
</feature>
<evidence type="ECO:0000256" key="5">
    <source>
        <dbReference type="ARBA" id="ARBA00023157"/>
    </source>
</evidence>
<evidence type="ECO:0000256" key="2">
    <source>
        <dbReference type="ARBA" id="ARBA00022723"/>
    </source>
</evidence>
<dbReference type="Pfam" id="PF02265">
    <property type="entry name" value="S1-P1_nuclease"/>
    <property type="match status" value="1"/>
</dbReference>
<keyword evidence="3" id="KW-0255">Endonuclease</keyword>
<dbReference type="Gene3D" id="1.10.575.10">
    <property type="entry name" value="P1 Nuclease"/>
    <property type="match status" value="1"/>
</dbReference>
<dbReference type="GO" id="GO:0006308">
    <property type="term" value="P:DNA catabolic process"/>
    <property type="evidence" value="ECO:0007669"/>
    <property type="project" value="InterPro"/>
</dbReference>
<dbReference type="EMBL" id="JAMSHT010000001">
    <property type="protein sequence ID" value="MCM8558177.1"/>
    <property type="molecule type" value="Genomic_DNA"/>
</dbReference>
<evidence type="ECO:0000256" key="3">
    <source>
        <dbReference type="ARBA" id="ARBA00022759"/>
    </source>
</evidence>
<keyword evidence="5" id="KW-1015">Disulfide bond</keyword>
<keyword evidence="4" id="KW-0378">Hydrolase</keyword>
<dbReference type="GO" id="GO:0004519">
    <property type="term" value="F:endonuclease activity"/>
    <property type="evidence" value="ECO:0007669"/>
    <property type="project" value="UniProtKB-KW"/>
</dbReference>
<evidence type="ECO:0000256" key="1">
    <source>
        <dbReference type="ARBA" id="ARBA00022722"/>
    </source>
</evidence>
<proteinExistence type="predicted"/>
<accession>A0A9X2J5E5</accession>
<protein>
    <submittedName>
        <fullName evidence="8">S1/P1 nuclease</fullName>
    </submittedName>
</protein>
<evidence type="ECO:0000313" key="8">
    <source>
        <dbReference type="EMBL" id="MCM8558177.1"/>
    </source>
</evidence>
<dbReference type="RefSeq" id="WP_252114886.1">
    <property type="nucleotide sequence ID" value="NZ_JAMSHT010000001.1"/>
</dbReference>
<keyword evidence="1" id="KW-0540">Nuclease</keyword>
<keyword evidence="6" id="KW-0325">Glycoprotein</keyword>
<name>A0A9X2J5E5_9SPHN</name>
<dbReference type="SUPFAM" id="SSF48537">
    <property type="entry name" value="Phospholipase C/P1 nuclease"/>
    <property type="match status" value="1"/>
</dbReference>
<comment type="caution">
    <text evidence="8">The sequence shown here is derived from an EMBL/GenBank/DDBJ whole genome shotgun (WGS) entry which is preliminary data.</text>
</comment>
<dbReference type="AlphaFoldDB" id="A0A9X2J5E5"/>
<feature type="chain" id="PRO_5040756607" evidence="7">
    <location>
        <begin position="23"/>
        <end position="295"/>
    </location>
</feature>
<gene>
    <name evidence="8" type="ORF">NDO55_10125</name>
</gene>
<keyword evidence="9" id="KW-1185">Reference proteome</keyword>
<dbReference type="PANTHER" id="PTHR33146">
    <property type="entry name" value="ENDONUCLEASE 4"/>
    <property type="match status" value="1"/>
</dbReference>
<reference evidence="8" key="1">
    <citation type="submission" date="2022-06" db="EMBL/GenBank/DDBJ databases">
        <title>Sphingomicrobium sedimins sp. nov., a marine bacterium isolated from tidal flat.</title>
        <authorList>
            <person name="Kim C.-H."/>
            <person name="Yoo Y."/>
            <person name="Kim J.-J."/>
        </authorList>
    </citation>
    <scope>NUCLEOTIDE SEQUENCE</scope>
    <source>
        <strain evidence="8">GRR-S6-50</strain>
    </source>
</reference>
<evidence type="ECO:0000256" key="4">
    <source>
        <dbReference type="ARBA" id="ARBA00022801"/>
    </source>
</evidence>
<organism evidence="8 9">
    <name type="scientific">Sphingomicrobium sediminis</name>
    <dbReference type="NCBI Taxonomy" id="2950949"/>
    <lineage>
        <taxon>Bacteria</taxon>
        <taxon>Pseudomonadati</taxon>
        <taxon>Pseudomonadota</taxon>
        <taxon>Alphaproteobacteria</taxon>
        <taxon>Sphingomonadales</taxon>
        <taxon>Sphingomonadaceae</taxon>
        <taxon>Sphingomicrobium</taxon>
    </lineage>
</organism>
<dbReference type="InterPro" id="IPR008947">
    <property type="entry name" value="PLipase_C/P1_nuclease_dom_sf"/>
</dbReference>
<evidence type="ECO:0000256" key="6">
    <source>
        <dbReference type="ARBA" id="ARBA00023180"/>
    </source>
</evidence>
<dbReference type="InterPro" id="IPR003154">
    <property type="entry name" value="S1/P1nuclease"/>
</dbReference>
<sequence length="295" mass="32888">MIRWLAALAVALTTLIASPASAYWEYGHGVVARIAYEEVRPETRAKIDALMARYDAVDTPTCPFDTIEDVAYWADCVKPLGDRYAPAFPWHYQNVNICETFSLSEPCANGNCVAAQIERHARLLADIDLPMHERIEALAFLTHFVGDLHQPMHAGDMADRGGNDVPANYGLLKGRRLNLHAIFDGYLAERAFTTSPGGARGLVSTYDRATLEAYKGGDVVQWSREMWIVSKDYAYPLLLDTIPCDTEVTRKTLTEEDVQVLIPIMREAAVKGGMRLARLLDDALSEGKAPRFRRL</sequence>
<evidence type="ECO:0000256" key="7">
    <source>
        <dbReference type="SAM" id="SignalP"/>
    </source>
</evidence>
<dbReference type="PANTHER" id="PTHR33146:SF26">
    <property type="entry name" value="ENDONUCLEASE 4"/>
    <property type="match status" value="1"/>
</dbReference>
<dbReference type="Proteomes" id="UP001155128">
    <property type="component" value="Unassembled WGS sequence"/>
</dbReference>
<dbReference type="GO" id="GO:0016788">
    <property type="term" value="F:hydrolase activity, acting on ester bonds"/>
    <property type="evidence" value="ECO:0007669"/>
    <property type="project" value="InterPro"/>
</dbReference>
<evidence type="ECO:0000313" key="9">
    <source>
        <dbReference type="Proteomes" id="UP001155128"/>
    </source>
</evidence>
<dbReference type="CDD" id="cd11010">
    <property type="entry name" value="S1-P1_nuclease"/>
    <property type="match status" value="1"/>
</dbReference>